<dbReference type="EMBL" id="JAMDMX010000011">
    <property type="protein sequence ID" value="MCY9692321.1"/>
    <property type="molecule type" value="Genomic_DNA"/>
</dbReference>
<keyword evidence="1" id="KW-0472">Membrane</keyword>
<dbReference type="Proteomes" id="UP001527099">
    <property type="component" value="Unassembled WGS sequence"/>
</dbReference>
<evidence type="ECO:0000313" key="3">
    <source>
        <dbReference type="Proteomes" id="UP001527099"/>
    </source>
</evidence>
<gene>
    <name evidence="2" type="ORF">M5X19_05275</name>
</gene>
<sequence length="98" mass="10582">MKYIYTGIGTVLIALIISSITQNWSFIYTIPGILGAAALVLGAVLSGAFVSGDRLGRNLTMETSESRDSRQSRMNVLLLIGLVNLALAIIGYFIIENF</sequence>
<comment type="caution">
    <text evidence="2">The sequence shown here is derived from an EMBL/GenBank/DDBJ whole genome shotgun (WGS) entry which is preliminary data.</text>
</comment>
<dbReference type="InterPro" id="IPR035167">
    <property type="entry name" value="DUF5316"/>
</dbReference>
<name>A0ABT4G817_9BACL</name>
<organism evidence="2 3">
    <name type="scientific">Paenibacillus alginolyticus</name>
    <dbReference type="NCBI Taxonomy" id="59839"/>
    <lineage>
        <taxon>Bacteria</taxon>
        <taxon>Bacillati</taxon>
        <taxon>Bacillota</taxon>
        <taxon>Bacilli</taxon>
        <taxon>Bacillales</taxon>
        <taxon>Paenibacillaceae</taxon>
        <taxon>Paenibacillus</taxon>
    </lineage>
</organism>
<keyword evidence="1" id="KW-0812">Transmembrane</keyword>
<dbReference type="Pfam" id="PF17247">
    <property type="entry name" value="DUF5316"/>
    <property type="match status" value="1"/>
</dbReference>
<keyword evidence="1" id="KW-1133">Transmembrane helix</keyword>
<evidence type="ECO:0000256" key="1">
    <source>
        <dbReference type="SAM" id="Phobius"/>
    </source>
</evidence>
<dbReference type="RefSeq" id="WP_036633726.1">
    <property type="nucleotide sequence ID" value="NZ_JAMDMW010000153.1"/>
</dbReference>
<feature type="transmembrane region" description="Helical" evidence="1">
    <location>
        <begin position="7"/>
        <end position="27"/>
    </location>
</feature>
<evidence type="ECO:0000313" key="2">
    <source>
        <dbReference type="EMBL" id="MCY9692321.1"/>
    </source>
</evidence>
<keyword evidence="3" id="KW-1185">Reference proteome</keyword>
<reference evidence="2 3" key="1">
    <citation type="submission" date="2022-05" db="EMBL/GenBank/DDBJ databases">
        <title>Genome Sequencing of Bee-Associated Microbes.</title>
        <authorList>
            <person name="Dunlap C."/>
        </authorList>
    </citation>
    <scope>NUCLEOTIDE SEQUENCE [LARGE SCALE GENOMIC DNA]</scope>
    <source>
        <strain evidence="2 3">NRRL B-14421</strain>
    </source>
</reference>
<feature type="transmembrane region" description="Helical" evidence="1">
    <location>
        <begin position="76"/>
        <end position="95"/>
    </location>
</feature>
<protein>
    <submittedName>
        <fullName evidence="2">DUF5316 domain-containing protein</fullName>
    </submittedName>
</protein>
<proteinExistence type="predicted"/>
<feature type="transmembrane region" description="Helical" evidence="1">
    <location>
        <begin position="33"/>
        <end position="55"/>
    </location>
</feature>
<accession>A0ABT4G817</accession>